<accession>A0A518E0M9</accession>
<gene>
    <name evidence="1" type="ORF">Pla8534_54960</name>
</gene>
<keyword evidence="2" id="KW-1185">Reference proteome</keyword>
<proteinExistence type="predicted"/>
<dbReference type="Proteomes" id="UP000317648">
    <property type="component" value="Chromosome"/>
</dbReference>
<evidence type="ECO:0000313" key="1">
    <source>
        <dbReference type="EMBL" id="QDU97645.1"/>
    </source>
</evidence>
<organism evidence="1 2">
    <name type="scientific">Lignipirellula cremea</name>
    <dbReference type="NCBI Taxonomy" id="2528010"/>
    <lineage>
        <taxon>Bacteria</taxon>
        <taxon>Pseudomonadati</taxon>
        <taxon>Planctomycetota</taxon>
        <taxon>Planctomycetia</taxon>
        <taxon>Pirellulales</taxon>
        <taxon>Pirellulaceae</taxon>
        <taxon>Lignipirellula</taxon>
    </lineage>
</organism>
<evidence type="ECO:0000313" key="2">
    <source>
        <dbReference type="Proteomes" id="UP000317648"/>
    </source>
</evidence>
<sequence>MRETEQYTCPHCGMVVRAGADDAFRNGDVRVCPGCRCRMTIDLPLPPLDTAPYGNSLAERVADFLLAGGEIPGRHPYFHGVCLAQLDGAFLYGYAHDSGGPAFYDTTPVIRRLENRAAFVAWLSAQSDNRLNRAPDAGLNSPEEVGITRRLLEAAVGPDPDEPGVS</sequence>
<dbReference type="EMBL" id="CP036433">
    <property type="protein sequence ID" value="QDU97645.1"/>
    <property type="molecule type" value="Genomic_DNA"/>
</dbReference>
<reference evidence="1 2" key="1">
    <citation type="submission" date="2019-02" db="EMBL/GenBank/DDBJ databases">
        <title>Deep-cultivation of Planctomycetes and their phenomic and genomic characterization uncovers novel biology.</title>
        <authorList>
            <person name="Wiegand S."/>
            <person name="Jogler M."/>
            <person name="Boedeker C."/>
            <person name="Pinto D."/>
            <person name="Vollmers J."/>
            <person name="Rivas-Marin E."/>
            <person name="Kohn T."/>
            <person name="Peeters S.H."/>
            <person name="Heuer A."/>
            <person name="Rast P."/>
            <person name="Oberbeckmann S."/>
            <person name="Bunk B."/>
            <person name="Jeske O."/>
            <person name="Meyerdierks A."/>
            <person name="Storesund J.E."/>
            <person name="Kallscheuer N."/>
            <person name="Luecker S."/>
            <person name="Lage O.M."/>
            <person name="Pohl T."/>
            <person name="Merkel B.J."/>
            <person name="Hornburger P."/>
            <person name="Mueller R.-W."/>
            <person name="Bruemmer F."/>
            <person name="Labrenz M."/>
            <person name="Spormann A.M."/>
            <person name="Op den Camp H."/>
            <person name="Overmann J."/>
            <person name="Amann R."/>
            <person name="Jetten M.S.M."/>
            <person name="Mascher T."/>
            <person name="Medema M.H."/>
            <person name="Devos D.P."/>
            <person name="Kaster A.-K."/>
            <person name="Ovreas L."/>
            <person name="Rohde M."/>
            <person name="Galperin M.Y."/>
            <person name="Jogler C."/>
        </authorList>
    </citation>
    <scope>NUCLEOTIDE SEQUENCE [LARGE SCALE GENOMIC DNA]</scope>
    <source>
        <strain evidence="1 2">Pla85_3_4</strain>
    </source>
</reference>
<protein>
    <submittedName>
        <fullName evidence="1">Uncharacterized protein</fullName>
    </submittedName>
</protein>
<dbReference type="AlphaFoldDB" id="A0A518E0M9"/>
<dbReference type="KEGG" id="lcre:Pla8534_54960"/>
<name>A0A518E0M9_9BACT</name>